<gene>
    <name evidence="2" type="ORF">SAMN04488057_104286</name>
</gene>
<keyword evidence="1" id="KW-0472">Membrane</keyword>
<evidence type="ECO:0000313" key="3">
    <source>
        <dbReference type="Proteomes" id="UP000184513"/>
    </source>
</evidence>
<name>A0A1M7MGC5_9BACT</name>
<feature type="transmembrane region" description="Helical" evidence="1">
    <location>
        <begin position="20"/>
        <end position="37"/>
    </location>
</feature>
<sequence length="71" mass="8234">MKTDYELQSRKNKAWGEIGYGIMWLFVVALIEGISYTQGFEGLFYHFMSIPAGIAAIYKFVIGFRKFKNIK</sequence>
<dbReference type="Proteomes" id="UP000184513">
    <property type="component" value="Unassembled WGS sequence"/>
</dbReference>
<evidence type="ECO:0008006" key="4">
    <source>
        <dbReference type="Google" id="ProtNLM"/>
    </source>
</evidence>
<accession>A0A1M7MGC5</accession>
<dbReference type="EMBL" id="FRCY01000004">
    <property type="protein sequence ID" value="SHM89949.1"/>
    <property type="molecule type" value="Genomic_DNA"/>
</dbReference>
<dbReference type="STRING" id="388280.SAMN04488057_104286"/>
<evidence type="ECO:0000256" key="1">
    <source>
        <dbReference type="SAM" id="Phobius"/>
    </source>
</evidence>
<dbReference type="OrthoDB" id="981684at2"/>
<organism evidence="2 3">
    <name type="scientific">Cyclobacterium lianum</name>
    <dbReference type="NCBI Taxonomy" id="388280"/>
    <lineage>
        <taxon>Bacteria</taxon>
        <taxon>Pseudomonadati</taxon>
        <taxon>Bacteroidota</taxon>
        <taxon>Cytophagia</taxon>
        <taxon>Cytophagales</taxon>
        <taxon>Cyclobacteriaceae</taxon>
        <taxon>Cyclobacterium</taxon>
    </lineage>
</organism>
<keyword evidence="1" id="KW-1133">Transmembrane helix</keyword>
<dbReference type="RefSeq" id="WP_073094057.1">
    <property type="nucleotide sequence ID" value="NZ_FRCY01000004.1"/>
</dbReference>
<reference evidence="2 3" key="1">
    <citation type="submission" date="2016-11" db="EMBL/GenBank/DDBJ databases">
        <authorList>
            <person name="Jaros S."/>
            <person name="Januszkiewicz K."/>
            <person name="Wedrychowicz H."/>
        </authorList>
    </citation>
    <scope>NUCLEOTIDE SEQUENCE [LARGE SCALE GENOMIC DNA]</scope>
    <source>
        <strain evidence="2 3">CGMCC 1.6102</strain>
    </source>
</reference>
<keyword evidence="3" id="KW-1185">Reference proteome</keyword>
<keyword evidence="1" id="KW-0812">Transmembrane</keyword>
<evidence type="ECO:0000313" key="2">
    <source>
        <dbReference type="EMBL" id="SHM89949.1"/>
    </source>
</evidence>
<dbReference type="AlphaFoldDB" id="A0A1M7MGC5"/>
<feature type="transmembrane region" description="Helical" evidence="1">
    <location>
        <begin position="43"/>
        <end position="62"/>
    </location>
</feature>
<proteinExistence type="predicted"/>
<protein>
    <recommendedName>
        <fullName evidence="4">SdpI/YhfL protein family protein</fullName>
    </recommendedName>
</protein>